<keyword evidence="4 6" id="KW-0456">Lyase</keyword>
<reference evidence="8 9" key="1">
    <citation type="journal article" date="2016" name="Nat. Microbiol.">
        <title>The Mouse Intestinal Bacterial Collection (miBC) provides host-specific insight into cultured diversity and functional potential of the gut microbiota.</title>
        <authorList>
            <person name="Lagkouvardos I."/>
            <person name="Pukall R."/>
            <person name="Abt B."/>
            <person name="Foesel B.U."/>
            <person name="Meier-Kolthoff J.P."/>
            <person name="Kumar N."/>
            <person name="Bresciani A."/>
            <person name="Martinez I."/>
            <person name="Just S."/>
            <person name="Ziegler C."/>
            <person name="Brugiroux S."/>
            <person name="Garzetti D."/>
            <person name="Wenning M."/>
            <person name="Bui T.P."/>
            <person name="Wang J."/>
            <person name="Hugenholtz F."/>
            <person name="Plugge C.M."/>
            <person name="Peterson D.A."/>
            <person name="Hornef M.W."/>
            <person name="Baines J.F."/>
            <person name="Smidt H."/>
            <person name="Walter J."/>
            <person name="Kristiansen K."/>
            <person name="Nielsen H.B."/>
            <person name="Haller D."/>
            <person name="Overmann J."/>
            <person name="Stecher B."/>
            <person name="Clavel T."/>
        </authorList>
    </citation>
    <scope>NUCLEOTIDE SEQUENCE [LARGE SCALE GENOMIC DNA]</scope>
    <source>
        <strain evidence="8 9">DSM 28560</strain>
    </source>
</reference>
<keyword evidence="2 6" id="KW-0479">Metal-binding</keyword>
<evidence type="ECO:0000256" key="4">
    <source>
        <dbReference type="ARBA" id="ARBA00023239"/>
    </source>
</evidence>
<feature type="binding site" evidence="6">
    <location>
        <position position="141"/>
    </location>
    <ligand>
        <name>Zn(2+)</name>
        <dbReference type="ChEBI" id="CHEBI:29105"/>
    </ligand>
</feature>
<evidence type="ECO:0000313" key="8">
    <source>
        <dbReference type="EMBL" id="TDA21125.1"/>
    </source>
</evidence>
<keyword evidence="9" id="KW-1185">Reference proteome</keyword>
<dbReference type="GO" id="GO:0005829">
    <property type="term" value="C:cytosol"/>
    <property type="evidence" value="ECO:0007669"/>
    <property type="project" value="TreeGrafter"/>
</dbReference>
<feature type="domain" description="Class II aldolase/adducin N-terminal" evidence="7">
    <location>
        <begin position="11"/>
        <end position="237"/>
    </location>
</feature>
<dbReference type="UniPathway" id="UPA00541">
    <property type="reaction ID" value="UER00603"/>
</dbReference>
<protein>
    <recommendedName>
        <fullName evidence="6">Rhamnulose-1-phosphate aldolase</fullName>
        <ecNumber evidence="6">4.1.2.19</ecNumber>
    </recommendedName>
</protein>
<evidence type="ECO:0000256" key="1">
    <source>
        <dbReference type="ARBA" id="ARBA00022490"/>
    </source>
</evidence>
<evidence type="ECO:0000256" key="3">
    <source>
        <dbReference type="ARBA" id="ARBA00022833"/>
    </source>
</evidence>
<comment type="function">
    <text evidence="6">Catalyzes the reversible cleavage of L-rhamnulose-1-phosphate to dihydroxyacetone phosphate (DHAP) and L-lactaldehyde.</text>
</comment>
<organism evidence="8 9">
    <name type="scientific">Extibacter muris</name>
    <dbReference type="NCBI Taxonomy" id="1796622"/>
    <lineage>
        <taxon>Bacteria</taxon>
        <taxon>Bacillati</taxon>
        <taxon>Bacillota</taxon>
        <taxon>Clostridia</taxon>
        <taxon>Lachnospirales</taxon>
        <taxon>Lachnospiraceae</taxon>
        <taxon>Extibacter</taxon>
    </lineage>
</organism>
<evidence type="ECO:0000256" key="2">
    <source>
        <dbReference type="ARBA" id="ARBA00022723"/>
    </source>
</evidence>
<keyword evidence="1 6" id="KW-0963">Cytoplasm</keyword>
<dbReference type="InterPro" id="IPR050197">
    <property type="entry name" value="Aldolase_class_II_sugar_metab"/>
</dbReference>
<comment type="catalytic activity">
    <reaction evidence="6">
        <text>L-rhamnulose 1-phosphate = (S)-lactaldehyde + dihydroxyacetone phosphate</text>
        <dbReference type="Rhea" id="RHEA:19689"/>
        <dbReference type="ChEBI" id="CHEBI:18041"/>
        <dbReference type="ChEBI" id="CHEBI:57642"/>
        <dbReference type="ChEBI" id="CHEBI:58313"/>
        <dbReference type="EC" id="4.1.2.19"/>
    </reaction>
</comment>
<dbReference type="GO" id="GO:0019323">
    <property type="term" value="P:pentose catabolic process"/>
    <property type="evidence" value="ECO:0007669"/>
    <property type="project" value="TreeGrafter"/>
</dbReference>
<comment type="similarity">
    <text evidence="6">Belongs to the aldolase class II family. RhaD subfamily.</text>
</comment>
<dbReference type="SMART" id="SM01007">
    <property type="entry name" value="Aldolase_II"/>
    <property type="match status" value="1"/>
</dbReference>
<accession>A0A4R4FCB8</accession>
<dbReference type="EC" id="4.1.2.19" evidence="6"/>
<comment type="subcellular location">
    <subcellularLocation>
        <location evidence="6">Cytoplasm</location>
    </subcellularLocation>
</comment>
<dbReference type="HAMAP" id="MF_00770">
    <property type="entry name" value="RhaD"/>
    <property type="match status" value="1"/>
</dbReference>
<evidence type="ECO:0000313" key="9">
    <source>
        <dbReference type="Proteomes" id="UP000295710"/>
    </source>
</evidence>
<dbReference type="GO" id="GO:0019301">
    <property type="term" value="P:rhamnose catabolic process"/>
    <property type="evidence" value="ECO:0007669"/>
    <property type="project" value="UniProtKB-UniRule"/>
</dbReference>
<gene>
    <name evidence="6 8" type="primary">rhaD</name>
    <name evidence="8" type="ORF">E1963_13300</name>
</gene>
<keyword evidence="3 6" id="KW-0862">Zinc</keyword>
<feature type="binding site" evidence="6">
    <location>
        <position position="139"/>
    </location>
    <ligand>
        <name>Zn(2+)</name>
        <dbReference type="ChEBI" id="CHEBI:29105"/>
    </ligand>
</feature>
<dbReference type="Pfam" id="PF00596">
    <property type="entry name" value="Aldolase_II"/>
    <property type="match status" value="1"/>
</dbReference>
<dbReference type="RefSeq" id="WP_132278758.1">
    <property type="nucleotide sequence ID" value="NZ_JAOBST010000022.1"/>
</dbReference>
<evidence type="ECO:0000259" key="7">
    <source>
        <dbReference type="SMART" id="SM01007"/>
    </source>
</evidence>
<dbReference type="AlphaFoldDB" id="A0A4R4FCB8"/>
<feature type="binding site" evidence="6">
    <location>
        <position position="210"/>
    </location>
    <ligand>
        <name>Zn(2+)</name>
        <dbReference type="ChEBI" id="CHEBI:29105"/>
    </ligand>
</feature>
<evidence type="ECO:0000256" key="6">
    <source>
        <dbReference type="HAMAP-Rule" id="MF_00770"/>
    </source>
</evidence>
<dbReference type="InterPro" id="IPR013447">
    <property type="entry name" value="Rhamnulose-1-P_Aldolase"/>
</dbReference>
<dbReference type="GO" id="GO:0008994">
    <property type="term" value="F:rhamnulose-1-phosphate aldolase activity"/>
    <property type="evidence" value="ECO:0007669"/>
    <property type="project" value="UniProtKB-UniRule"/>
</dbReference>
<dbReference type="GO" id="GO:0046872">
    <property type="term" value="F:metal ion binding"/>
    <property type="evidence" value="ECO:0007669"/>
    <property type="project" value="UniProtKB-KW"/>
</dbReference>
<dbReference type="InterPro" id="IPR036409">
    <property type="entry name" value="Aldolase_II/adducin_N_sf"/>
</dbReference>
<proteinExistence type="inferred from homology"/>
<dbReference type="PANTHER" id="PTHR22789">
    <property type="entry name" value="FUCULOSE PHOSPHATE ALDOLASE"/>
    <property type="match status" value="1"/>
</dbReference>
<dbReference type="Gene3D" id="3.40.225.10">
    <property type="entry name" value="Class II aldolase/adducin N-terminal domain"/>
    <property type="match status" value="1"/>
</dbReference>
<keyword evidence="5 6" id="KW-0684">Rhamnose metabolism</keyword>
<sequence>MKHILESPIITDICDMTANMYRLGWDERNGGNISWLLDELELADYLDLSKTIRNIPIDFDAAELAGRLFLVTGTGKYFKNVTKDPEGNLGIVRVASNGRELELLWGFEGNTLPTSEFPTHLMNHMARLKADPEHKVVMHCHPANTIAMTFVHSIDDRDFTCTLWQMITECIVVFPDGIGVVPWMVSGTNDIGAATAEKIRDCRLVVWAHHGIFGTGRTLDEAFGLIETVEKAAEIYMKIAHLERKNEIPKDQLKALADTFHAVPREGWLD</sequence>
<dbReference type="InterPro" id="IPR001303">
    <property type="entry name" value="Aldolase_II/adducin_N"/>
</dbReference>
<comment type="cofactor">
    <cofactor evidence="6">
        <name>Zn(2+)</name>
        <dbReference type="ChEBI" id="CHEBI:29105"/>
    </cofactor>
    <text evidence="6">Binds 1 zinc ion per subunit.</text>
</comment>
<dbReference type="PANTHER" id="PTHR22789:SF0">
    <property type="entry name" value="3-OXO-TETRONATE 4-PHOSPHATE DECARBOXYLASE-RELATED"/>
    <property type="match status" value="1"/>
</dbReference>
<comment type="pathway">
    <text evidence="6">Carbohydrate degradation; L-rhamnose degradation; glycerone phosphate from L-rhamnose: step 3/3.</text>
</comment>
<dbReference type="NCBIfam" id="NF002963">
    <property type="entry name" value="PRK03634.1"/>
    <property type="match status" value="1"/>
</dbReference>
<dbReference type="SUPFAM" id="SSF53639">
    <property type="entry name" value="AraD/HMP-PK domain-like"/>
    <property type="match status" value="1"/>
</dbReference>
<feature type="active site" evidence="6">
    <location>
        <position position="116"/>
    </location>
</feature>
<name>A0A4R4FCB8_9FIRM</name>
<dbReference type="EMBL" id="SMMX01000011">
    <property type="protein sequence ID" value="TDA21125.1"/>
    <property type="molecule type" value="Genomic_DNA"/>
</dbReference>
<dbReference type="Proteomes" id="UP000295710">
    <property type="component" value="Unassembled WGS sequence"/>
</dbReference>
<comment type="caution">
    <text evidence="8">The sequence shown here is derived from an EMBL/GenBank/DDBJ whole genome shotgun (WGS) entry which is preliminary data.</text>
</comment>
<evidence type="ECO:0000256" key="5">
    <source>
        <dbReference type="ARBA" id="ARBA00023308"/>
    </source>
</evidence>